<evidence type="ECO:0000256" key="7">
    <source>
        <dbReference type="ARBA" id="ARBA00022806"/>
    </source>
</evidence>
<dbReference type="SUPFAM" id="SSF46785">
    <property type="entry name" value="Winged helix' DNA-binding domain"/>
    <property type="match status" value="1"/>
</dbReference>
<dbReference type="GO" id="GO:0005524">
    <property type="term" value="F:ATP binding"/>
    <property type="evidence" value="ECO:0007669"/>
    <property type="project" value="UniProtKB-KW"/>
</dbReference>
<dbReference type="Pfam" id="PF09382">
    <property type="entry name" value="RQC"/>
    <property type="match status" value="1"/>
</dbReference>
<dbReference type="GO" id="GO:0006310">
    <property type="term" value="P:DNA recombination"/>
    <property type="evidence" value="ECO:0007669"/>
    <property type="project" value="InterPro"/>
</dbReference>
<dbReference type="InterPro" id="IPR027417">
    <property type="entry name" value="P-loop_NTPase"/>
</dbReference>
<keyword evidence="8" id="KW-0067">ATP-binding</keyword>
<dbReference type="GO" id="GO:0009378">
    <property type="term" value="F:four-way junction helicase activity"/>
    <property type="evidence" value="ECO:0007669"/>
    <property type="project" value="TreeGrafter"/>
</dbReference>
<dbReference type="SMART" id="SM00490">
    <property type="entry name" value="HELICc"/>
    <property type="match status" value="1"/>
</dbReference>
<evidence type="ECO:0000256" key="1">
    <source>
        <dbReference type="ARBA" id="ARBA00001946"/>
    </source>
</evidence>
<dbReference type="GO" id="GO:0043590">
    <property type="term" value="C:bacterial nucleoid"/>
    <property type="evidence" value="ECO:0007669"/>
    <property type="project" value="TreeGrafter"/>
</dbReference>
<dbReference type="SMART" id="SM00341">
    <property type="entry name" value="HRDC"/>
    <property type="match status" value="1"/>
</dbReference>
<dbReference type="InterPro" id="IPR010997">
    <property type="entry name" value="HRDC-like_sf"/>
</dbReference>
<dbReference type="CDD" id="cd17920">
    <property type="entry name" value="DEXHc_RecQ"/>
    <property type="match status" value="1"/>
</dbReference>
<dbReference type="FunFam" id="3.40.50.300:FF:000296">
    <property type="entry name" value="ATP-dependent DNA helicase RecQ"/>
    <property type="match status" value="1"/>
</dbReference>
<dbReference type="PATRIC" id="fig|1429439.4.peg.1543"/>
<dbReference type="EC" id="5.6.2.4" evidence="12"/>
<evidence type="ECO:0000256" key="4">
    <source>
        <dbReference type="ARBA" id="ARBA00022723"/>
    </source>
</evidence>
<keyword evidence="10" id="KW-0413">Isomerase</keyword>
<proteinExistence type="inferred from homology"/>
<evidence type="ECO:0000256" key="13">
    <source>
        <dbReference type="ARBA" id="ARBA00044535"/>
    </source>
</evidence>
<dbReference type="Pfam" id="PF00271">
    <property type="entry name" value="Helicase_C"/>
    <property type="match status" value="1"/>
</dbReference>
<dbReference type="InterPro" id="IPR018982">
    <property type="entry name" value="RQC_domain"/>
</dbReference>
<dbReference type="InterPro" id="IPR004589">
    <property type="entry name" value="DNA_helicase_ATP-dep_RecQ"/>
</dbReference>
<dbReference type="InterPro" id="IPR002121">
    <property type="entry name" value="HRDC_dom"/>
</dbReference>
<comment type="cofactor">
    <cofactor evidence="1">
        <name>Mg(2+)</name>
        <dbReference type="ChEBI" id="CHEBI:18420"/>
    </cofactor>
</comment>
<dbReference type="SMART" id="SM00487">
    <property type="entry name" value="DEXDc"/>
    <property type="match status" value="1"/>
</dbReference>
<evidence type="ECO:0000313" key="18">
    <source>
        <dbReference type="EMBL" id="ETX07819.1"/>
    </source>
</evidence>
<dbReference type="Pfam" id="PF16124">
    <property type="entry name" value="RecQ_Zn_bind"/>
    <property type="match status" value="1"/>
</dbReference>
<evidence type="ECO:0000259" key="15">
    <source>
        <dbReference type="PROSITE" id="PS50967"/>
    </source>
</evidence>
<evidence type="ECO:0000256" key="2">
    <source>
        <dbReference type="ARBA" id="ARBA00001947"/>
    </source>
</evidence>
<dbReference type="InterPro" id="IPR001650">
    <property type="entry name" value="Helicase_C-like"/>
</dbReference>
<dbReference type="Pfam" id="PF00270">
    <property type="entry name" value="DEAD"/>
    <property type="match status" value="1"/>
</dbReference>
<organism evidence="18 19">
    <name type="scientific">Candidatus Entotheonella gemina</name>
    <dbReference type="NCBI Taxonomy" id="1429439"/>
    <lineage>
        <taxon>Bacteria</taxon>
        <taxon>Pseudomonadati</taxon>
        <taxon>Nitrospinota/Tectimicrobiota group</taxon>
        <taxon>Candidatus Tectimicrobiota</taxon>
        <taxon>Candidatus Entotheonellia</taxon>
        <taxon>Candidatus Entotheonellales</taxon>
        <taxon>Candidatus Entotheonellaceae</taxon>
        <taxon>Candidatus Entotheonella</taxon>
    </lineage>
</organism>
<evidence type="ECO:0000256" key="3">
    <source>
        <dbReference type="ARBA" id="ARBA00005446"/>
    </source>
</evidence>
<dbReference type="GO" id="GO:0046872">
    <property type="term" value="F:metal ion binding"/>
    <property type="evidence" value="ECO:0007669"/>
    <property type="project" value="UniProtKB-KW"/>
</dbReference>
<dbReference type="PROSITE" id="PS51194">
    <property type="entry name" value="HELICASE_CTER"/>
    <property type="match status" value="1"/>
</dbReference>
<keyword evidence="7" id="KW-0347">Helicase</keyword>
<dbReference type="HOGENOM" id="CLU_001103_14_3_7"/>
<evidence type="ECO:0000259" key="16">
    <source>
        <dbReference type="PROSITE" id="PS51192"/>
    </source>
</evidence>
<evidence type="ECO:0000313" key="19">
    <source>
        <dbReference type="Proteomes" id="UP000019140"/>
    </source>
</evidence>
<dbReference type="PANTHER" id="PTHR13710:SF105">
    <property type="entry name" value="ATP-DEPENDENT DNA HELICASE Q1"/>
    <property type="match status" value="1"/>
</dbReference>
<reference evidence="18 19" key="1">
    <citation type="journal article" date="2014" name="Nature">
        <title>An environmental bacterial taxon with a large and distinct metabolic repertoire.</title>
        <authorList>
            <person name="Wilson M.C."/>
            <person name="Mori T."/>
            <person name="Ruckert C."/>
            <person name="Uria A.R."/>
            <person name="Helf M.J."/>
            <person name="Takada K."/>
            <person name="Gernert C."/>
            <person name="Steffens U.A."/>
            <person name="Heycke N."/>
            <person name="Schmitt S."/>
            <person name="Rinke C."/>
            <person name="Helfrich E.J."/>
            <person name="Brachmann A.O."/>
            <person name="Gurgui C."/>
            <person name="Wakimoto T."/>
            <person name="Kracht M."/>
            <person name="Crusemann M."/>
            <person name="Hentschel U."/>
            <person name="Abe I."/>
            <person name="Matsunaga S."/>
            <person name="Kalinowski J."/>
            <person name="Takeyama H."/>
            <person name="Piel J."/>
        </authorList>
    </citation>
    <scope>NUCLEOTIDE SEQUENCE [LARGE SCALE GENOMIC DNA]</scope>
    <source>
        <strain evidence="19">TSY2</strain>
    </source>
</reference>
<dbReference type="InterPro" id="IPR036388">
    <property type="entry name" value="WH-like_DNA-bd_sf"/>
</dbReference>
<feature type="domain" description="Helicase C-terminal" evidence="17">
    <location>
        <begin position="223"/>
        <end position="371"/>
    </location>
</feature>
<comment type="similarity">
    <text evidence="3">Belongs to the helicase family. RecQ subfamily.</text>
</comment>
<dbReference type="EMBL" id="AZHX01000362">
    <property type="protein sequence ID" value="ETX07819.1"/>
    <property type="molecule type" value="Genomic_DNA"/>
</dbReference>
<dbReference type="InterPro" id="IPR044876">
    <property type="entry name" value="HRDC_dom_sf"/>
</dbReference>
<evidence type="ECO:0000259" key="17">
    <source>
        <dbReference type="PROSITE" id="PS51194"/>
    </source>
</evidence>
<dbReference type="GO" id="GO:0005737">
    <property type="term" value="C:cytoplasm"/>
    <property type="evidence" value="ECO:0007669"/>
    <property type="project" value="TreeGrafter"/>
</dbReference>
<evidence type="ECO:0000256" key="6">
    <source>
        <dbReference type="ARBA" id="ARBA00022801"/>
    </source>
</evidence>
<name>W4MBW4_9BACT</name>
<keyword evidence="5" id="KW-0547">Nucleotide-binding</keyword>
<keyword evidence="9" id="KW-0238">DNA-binding</keyword>
<dbReference type="SUPFAM" id="SSF47819">
    <property type="entry name" value="HRDC-like"/>
    <property type="match status" value="1"/>
</dbReference>
<dbReference type="Gene3D" id="1.10.150.80">
    <property type="entry name" value="HRDC domain"/>
    <property type="match status" value="1"/>
</dbReference>
<protein>
    <recommendedName>
        <fullName evidence="13">ATP-dependent DNA helicase RecQ</fullName>
        <ecNumber evidence="12">5.6.2.4</ecNumber>
    </recommendedName>
    <alternativeName>
        <fullName evidence="14">DNA 3'-5' helicase RecQ</fullName>
    </alternativeName>
</protein>
<dbReference type="GO" id="GO:0003677">
    <property type="term" value="F:DNA binding"/>
    <property type="evidence" value="ECO:0007669"/>
    <property type="project" value="UniProtKB-KW"/>
</dbReference>
<comment type="catalytic activity">
    <reaction evidence="11">
        <text>Couples ATP hydrolysis with the unwinding of duplex DNA by translocating in the 3'-5' direction.</text>
        <dbReference type="EC" id="5.6.2.4"/>
    </reaction>
</comment>
<evidence type="ECO:0000256" key="9">
    <source>
        <dbReference type="ARBA" id="ARBA00023125"/>
    </source>
</evidence>
<evidence type="ECO:0000256" key="10">
    <source>
        <dbReference type="ARBA" id="ARBA00023235"/>
    </source>
</evidence>
<dbReference type="InterPro" id="IPR032284">
    <property type="entry name" value="RecQ_Zn-bd"/>
</dbReference>
<dbReference type="Gene3D" id="3.40.50.300">
    <property type="entry name" value="P-loop containing nucleotide triphosphate hydrolases"/>
    <property type="match status" value="2"/>
</dbReference>
<dbReference type="GO" id="GO:0030894">
    <property type="term" value="C:replisome"/>
    <property type="evidence" value="ECO:0007669"/>
    <property type="project" value="TreeGrafter"/>
</dbReference>
<keyword evidence="4" id="KW-0479">Metal-binding</keyword>
<dbReference type="PROSITE" id="PS50967">
    <property type="entry name" value="HRDC"/>
    <property type="match status" value="1"/>
</dbReference>
<dbReference type="NCBIfam" id="TIGR00614">
    <property type="entry name" value="recQ_fam"/>
    <property type="match status" value="1"/>
</dbReference>
<keyword evidence="19" id="KW-1185">Reference proteome</keyword>
<dbReference type="Proteomes" id="UP000019140">
    <property type="component" value="Unassembled WGS sequence"/>
</dbReference>
<dbReference type="Gene3D" id="1.10.10.10">
    <property type="entry name" value="Winged helix-like DNA-binding domain superfamily/Winged helix DNA-binding domain"/>
    <property type="match status" value="1"/>
</dbReference>
<evidence type="ECO:0000256" key="8">
    <source>
        <dbReference type="ARBA" id="ARBA00022840"/>
    </source>
</evidence>
<comment type="cofactor">
    <cofactor evidence="2">
        <name>Zn(2+)</name>
        <dbReference type="ChEBI" id="CHEBI:29105"/>
    </cofactor>
</comment>
<dbReference type="InterPro" id="IPR014001">
    <property type="entry name" value="Helicase_ATP-bd"/>
</dbReference>
<gene>
    <name evidence="18" type="ORF">ETSY2_08965</name>
</gene>
<dbReference type="GO" id="GO:0043138">
    <property type="term" value="F:3'-5' DNA helicase activity"/>
    <property type="evidence" value="ECO:0007669"/>
    <property type="project" value="UniProtKB-EC"/>
</dbReference>
<dbReference type="AlphaFoldDB" id="W4MBW4"/>
<dbReference type="SMART" id="SM00956">
    <property type="entry name" value="RQC"/>
    <property type="match status" value="1"/>
</dbReference>
<keyword evidence="6" id="KW-0378">Hydrolase</keyword>
<dbReference type="PROSITE" id="PS51192">
    <property type="entry name" value="HELICASE_ATP_BIND_1"/>
    <property type="match status" value="1"/>
</dbReference>
<evidence type="ECO:0000256" key="5">
    <source>
        <dbReference type="ARBA" id="ARBA00022741"/>
    </source>
</evidence>
<comment type="caution">
    <text evidence="18">The sequence shown here is derived from an EMBL/GenBank/DDBJ whole genome shotgun (WGS) entry which is preliminary data.</text>
</comment>
<dbReference type="Pfam" id="PF00570">
    <property type="entry name" value="HRDC"/>
    <property type="match status" value="1"/>
</dbReference>
<dbReference type="InterPro" id="IPR011545">
    <property type="entry name" value="DEAD/DEAH_box_helicase_dom"/>
</dbReference>
<dbReference type="PANTHER" id="PTHR13710">
    <property type="entry name" value="DNA HELICASE RECQ FAMILY MEMBER"/>
    <property type="match status" value="1"/>
</dbReference>
<dbReference type="InterPro" id="IPR036390">
    <property type="entry name" value="WH_DNA-bd_sf"/>
</dbReference>
<evidence type="ECO:0000256" key="14">
    <source>
        <dbReference type="ARBA" id="ARBA00044550"/>
    </source>
</evidence>
<accession>W4MBW4</accession>
<sequence length="725" mass="81072">MTDISVQALQTLNQRFGHEAFRSGQDRIIEAVLQGQHALVVMPTGSGKSLCYQLPALMRDGCTIVISPLIALMKDQVDSLLAMNIEATYINSSLSAQEQSERLRACRAGAYKLLYVAPERFRNARFLSAVEQMHVSLFAVDEAHCISEWGHDFRPDYLRLREAIEHLNQPQVLALTATATVDVQSDIVQQLGCSDMQRFVTGFNRSNLTYRVQAQHAMAAKLQILKELLAAQDGGSVIIYAATRRAVEEVAAALSSWGTDVLIYHAGLSDAMRRRTQEAFMSRPHSVIVATNAFGMGVDKSNVRSVIHFNLPRTIEAYYQEAGRAGRDGEPAECVVLFSFSDVKIQEFLLEQSYPEQSFIEDVYAQIVALSRRQAEVPWRHLLPYRSHGSSAMMLDATVKILEKAGYVERTAQYGSGEDAAANPMLRLAAEPVALSQLDIDYGALQRRKRHESQKLRHVVRYVNTRRCRRHHMLSYFGEPWELPNCGACDRCLDTEEAALRPQREPDEAEWVLIQKILSCVARMQGRYGRAKVIQVLLGSRAKDIRDTHLARLSTYGILKGTSKEVIERYLEALLDADCVEVVGEDYPKLELTRIGGAVMRRQQMVRLPFDARPAAAAPPPSVPKVTPTVVRAPDRGVSAEAPTEPDADLPDADLYERLRVQRTALARAESVPPYTVFHDSTLRELAIRQPADRHSLLQIRGIGPAKADKYGDIFLDLIREHTAS</sequence>
<dbReference type="GO" id="GO:0016787">
    <property type="term" value="F:hydrolase activity"/>
    <property type="evidence" value="ECO:0007669"/>
    <property type="project" value="UniProtKB-KW"/>
</dbReference>
<feature type="domain" description="HRDC" evidence="15">
    <location>
        <begin position="649"/>
        <end position="725"/>
    </location>
</feature>
<feature type="domain" description="Helicase ATP-binding" evidence="16">
    <location>
        <begin position="29"/>
        <end position="197"/>
    </location>
</feature>
<evidence type="ECO:0000256" key="11">
    <source>
        <dbReference type="ARBA" id="ARBA00034617"/>
    </source>
</evidence>
<evidence type="ECO:0000256" key="12">
    <source>
        <dbReference type="ARBA" id="ARBA00034808"/>
    </source>
</evidence>
<dbReference type="GO" id="GO:0006281">
    <property type="term" value="P:DNA repair"/>
    <property type="evidence" value="ECO:0007669"/>
    <property type="project" value="InterPro"/>
</dbReference>
<dbReference type="GO" id="GO:0006260">
    <property type="term" value="P:DNA replication"/>
    <property type="evidence" value="ECO:0007669"/>
    <property type="project" value="InterPro"/>
</dbReference>
<dbReference type="SUPFAM" id="SSF52540">
    <property type="entry name" value="P-loop containing nucleoside triphosphate hydrolases"/>
    <property type="match status" value="1"/>
</dbReference>